<dbReference type="GO" id="GO:0009435">
    <property type="term" value="P:NAD+ biosynthetic process"/>
    <property type="evidence" value="ECO:0007669"/>
    <property type="project" value="UniProtKB-UniRule"/>
</dbReference>
<dbReference type="CDD" id="cd02165">
    <property type="entry name" value="NMNAT"/>
    <property type="match status" value="1"/>
</dbReference>
<dbReference type="AlphaFoldDB" id="A0A1H0TSM1"/>
<evidence type="ECO:0000256" key="4">
    <source>
        <dbReference type="ARBA" id="ARBA00022679"/>
    </source>
</evidence>
<dbReference type="Gene3D" id="3.40.50.620">
    <property type="entry name" value="HUPs"/>
    <property type="match status" value="1"/>
</dbReference>
<dbReference type="HAMAP" id="MF_00244">
    <property type="entry name" value="NaMN_adenylyltr"/>
    <property type="match status" value="1"/>
</dbReference>
<dbReference type="InterPro" id="IPR014729">
    <property type="entry name" value="Rossmann-like_a/b/a_fold"/>
</dbReference>
<dbReference type="PANTHER" id="PTHR39321:SF3">
    <property type="entry name" value="PHOSPHOPANTETHEINE ADENYLYLTRANSFERASE"/>
    <property type="match status" value="1"/>
</dbReference>
<sequence length="190" mass="22124">MKKVGILGGTFDPIHQGHLIMGEFSREAMDLDEVWFMPSYIPPHKQESSTKPETRLAMVRTAIKENPHFRICDIELVRKGTSFTVDTMTDLVEQFPDYQFFFIIGGDMVEHLPKWHRVEDLSKMVQFVGVERPGYGWNDEIPVHFVDIPSVDVSSTMIRERISQRRSVLYLLPEVVDSFIKEHHLYENKS</sequence>
<keyword evidence="8 10" id="KW-0520">NAD</keyword>
<dbReference type="NCBIfam" id="NF000841">
    <property type="entry name" value="PRK00071.1-4"/>
    <property type="match status" value="1"/>
</dbReference>
<keyword evidence="6 10" id="KW-0547">Nucleotide-binding</keyword>
<comment type="function">
    <text evidence="1 10">Catalyzes the reversible adenylation of nicotinate mononucleotide (NaMN) to nicotinic acid adenine dinucleotide (NaAD).</text>
</comment>
<evidence type="ECO:0000313" key="12">
    <source>
        <dbReference type="EMBL" id="SDP56638.1"/>
    </source>
</evidence>
<gene>
    <name evidence="10" type="primary">nadD</name>
    <name evidence="12" type="ORF">SAMN05421677_12260</name>
</gene>
<evidence type="ECO:0000256" key="2">
    <source>
        <dbReference type="ARBA" id="ARBA00005019"/>
    </source>
</evidence>
<feature type="domain" description="Cytidyltransferase-like" evidence="11">
    <location>
        <begin position="6"/>
        <end position="161"/>
    </location>
</feature>
<dbReference type="GO" id="GO:0005524">
    <property type="term" value="F:ATP binding"/>
    <property type="evidence" value="ECO:0007669"/>
    <property type="project" value="UniProtKB-KW"/>
</dbReference>
<dbReference type="UniPathway" id="UPA00253">
    <property type="reaction ID" value="UER00332"/>
</dbReference>
<evidence type="ECO:0000313" key="13">
    <source>
        <dbReference type="Proteomes" id="UP000198860"/>
    </source>
</evidence>
<keyword evidence="7 10" id="KW-0067">ATP-binding</keyword>
<keyword evidence="13" id="KW-1185">Reference proteome</keyword>
<evidence type="ECO:0000256" key="5">
    <source>
        <dbReference type="ARBA" id="ARBA00022695"/>
    </source>
</evidence>
<reference evidence="13" key="1">
    <citation type="submission" date="2016-10" db="EMBL/GenBank/DDBJ databases">
        <authorList>
            <person name="Varghese N."/>
            <person name="Submissions S."/>
        </authorList>
    </citation>
    <scope>NUCLEOTIDE SEQUENCE [LARGE SCALE GENOMIC DNA]</scope>
    <source>
        <strain evidence="13">CGMCC 1.3703</strain>
    </source>
</reference>
<evidence type="ECO:0000256" key="1">
    <source>
        <dbReference type="ARBA" id="ARBA00002324"/>
    </source>
</evidence>
<organism evidence="12 13">
    <name type="scientific">Halobacillus aidingensis</name>
    <dbReference type="NCBI Taxonomy" id="240303"/>
    <lineage>
        <taxon>Bacteria</taxon>
        <taxon>Bacillati</taxon>
        <taxon>Bacillota</taxon>
        <taxon>Bacilli</taxon>
        <taxon>Bacillales</taxon>
        <taxon>Bacillaceae</taxon>
        <taxon>Halobacillus</taxon>
    </lineage>
</organism>
<name>A0A1H0TSM1_HALAD</name>
<dbReference type="OrthoDB" id="5295945at2"/>
<dbReference type="Proteomes" id="UP000198860">
    <property type="component" value="Unassembled WGS sequence"/>
</dbReference>
<accession>A0A1H0TSM1</accession>
<dbReference type="Pfam" id="PF01467">
    <property type="entry name" value="CTP_transf_like"/>
    <property type="match status" value="1"/>
</dbReference>
<comment type="catalytic activity">
    <reaction evidence="9 10">
        <text>nicotinate beta-D-ribonucleotide + ATP + H(+) = deamido-NAD(+) + diphosphate</text>
        <dbReference type="Rhea" id="RHEA:22860"/>
        <dbReference type="ChEBI" id="CHEBI:15378"/>
        <dbReference type="ChEBI" id="CHEBI:30616"/>
        <dbReference type="ChEBI" id="CHEBI:33019"/>
        <dbReference type="ChEBI" id="CHEBI:57502"/>
        <dbReference type="ChEBI" id="CHEBI:58437"/>
        <dbReference type="EC" id="2.7.7.18"/>
    </reaction>
</comment>
<dbReference type="GO" id="GO:0004515">
    <property type="term" value="F:nicotinate-nucleotide adenylyltransferase activity"/>
    <property type="evidence" value="ECO:0007669"/>
    <property type="project" value="UniProtKB-UniRule"/>
</dbReference>
<proteinExistence type="inferred from homology"/>
<dbReference type="NCBIfam" id="TIGR00482">
    <property type="entry name" value="nicotinate (nicotinamide) nucleotide adenylyltransferase"/>
    <property type="match status" value="1"/>
</dbReference>
<evidence type="ECO:0000256" key="10">
    <source>
        <dbReference type="HAMAP-Rule" id="MF_00244"/>
    </source>
</evidence>
<dbReference type="NCBIfam" id="TIGR00125">
    <property type="entry name" value="cyt_tran_rel"/>
    <property type="match status" value="1"/>
</dbReference>
<evidence type="ECO:0000259" key="11">
    <source>
        <dbReference type="Pfam" id="PF01467"/>
    </source>
</evidence>
<keyword evidence="4 10" id="KW-0808">Transferase</keyword>
<dbReference type="EC" id="2.7.7.18" evidence="10"/>
<dbReference type="STRING" id="240303.SAMN05421677_12260"/>
<dbReference type="RefSeq" id="WP_089654331.1">
    <property type="nucleotide sequence ID" value="NZ_FNIZ01000022.1"/>
</dbReference>
<comment type="similarity">
    <text evidence="10">Belongs to the NadD family.</text>
</comment>
<evidence type="ECO:0000256" key="6">
    <source>
        <dbReference type="ARBA" id="ARBA00022741"/>
    </source>
</evidence>
<dbReference type="EMBL" id="FNIZ01000022">
    <property type="protein sequence ID" value="SDP56638.1"/>
    <property type="molecule type" value="Genomic_DNA"/>
</dbReference>
<evidence type="ECO:0000256" key="7">
    <source>
        <dbReference type="ARBA" id="ARBA00022840"/>
    </source>
</evidence>
<keyword evidence="5 10" id="KW-0548">Nucleotidyltransferase</keyword>
<dbReference type="PANTHER" id="PTHR39321">
    <property type="entry name" value="NICOTINATE-NUCLEOTIDE ADENYLYLTRANSFERASE-RELATED"/>
    <property type="match status" value="1"/>
</dbReference>
<dbReference type="InterPro" id="IPR005248">
    <property type="entry name" value="NadD/NMNAT"/>
</dbReference>
<dbReference type="SUPFAM" id="SSF52374">
    <property type="entry name" value="Nucleotidylyl transferase"/>
    <property type="match status" value="1"/>
</dbReference>
<evidence type="ECO:0000256" key="9">
    <source>
        <dbReference type="ARBA" id="ARBA00048721"/>
    </source>
</evidence>
<dbReference type="NCBIfam" id="NF000840">
    <property type="entry name" value="PRK00071.1-3"/>
    <property type="match status" value="1"/>
</dbReference>
<comment type="pathway">
    <text evidence="2 10">Cofactor biosynthesis; NAD(+) biosynthesis; deamido-NAD(+) from nicotinate D-ribonucleotide: step 1/1.</text>
</comment>
<evidence type="ECO:0000256" key="8">
    <source>
        <dbReference type="ARBA" id="ARBA00023027"/>
    </source>
</evidence>
<protein>
    <recommendedName>
        <fullName evidence="10">Probable nicotinate-nucleotide adenylyltransferase</fullName>
        <ecNumber evidence="10">2.7.7.18</ecNumber>
    </recommendedName>
    <alternativeName>
        <fullName evidence="10">Deamido-NAD(+) diphosphorylase</fullName>
    </alternativeName>
    <alternativeName>
        <fullName evidence="10">Deamido-NAD(+) pyrophosphorylase</fullName>
    </alternativeName>
    <alternativeName>
        <fullName evidence="10">Nicotinate mononucleotide adenylyltransferase</fullName>
        <shortName evidence="10">NaMN adenylyltransferase</shortName>
    </alternativeName>
</protein>
<keyword evidence="3 10" id="KW-0662">Pyridine nucleotide biosynthesis</keyword>
<evidence type="ECO:0000256" key="3">
    <source>
        <dbReference type="ARBA" id="ARBA00022642"/>
    </source>
</evidence>
<dbReference type="InterPro" id="IPR004821">
    <property type="entry name" value="Cyt_trans-like"/>
</dbReference>